<dbReference type="Pfam" id="PF00580">
    <property type="entry name" value="UvrD-helicase"/>
    <property type="match status" value="1"/>
</dbReference>
<dbReference type="STRING" id="679200.HMPREF9333_00391"/>
<evidence type="ECO:0000256" key="13">
    <source>
        <dbReference type="ARBA" id="ARBA00048988"/>
    </source>
</evidence>
<evidence type="ECO:0000256" key="9">
    <source>
        <dbReference type="ARBA" id="ARBA00023204"/>
    </source>
</evidence>
<keyword evidence="2 14" id="KW-0547">Nucleotide-binding</keyword>
<evidence type="ECO:0000256" key="1">
    <source>
        <dbReference type="ARBA" id="ARBA00022722"/>
    </source>
</evidence>
<accession>G5GFQ2</accession>
<dbReference type="EMBL" id="ACZL01000007">
    <property type="protein sequence ID" value="EHI56529.1"/>
    <property type="molecule type" value="Genomic_DNA"/>
</dbReference>
<keyword evidence="8" id="KW-0238">DNA-binding</keyword>
<keyword evidence="5 14" id="KW-0347">Helicase</keyword>
<keyword evidence="7 14" id="KW-0067">ATP-binding</keyword>
<evidence type="ECO:0000256" key="12">
    <source>
        <dbReference type="ARBA" id="ARBA00034808"/>
    </source>
</evidence>
<dbReference type="GO" id="GO:0005829">
    <property type="term" value="C:cytosol"/>
    <property type="evidence" value="ECO:0007669"/>
    <property type="project" value="TreeGrafter"/>
</dbReference>
<reference evidence="18 19" key="1">
    <citation type="submission" date="2011-08" db="EMBL/GenBank/DDBJ databases">
        <title>The Genome Sequence of Johnsonella ignava ATCC 51276.</title>
        <authorList>
            <consortium name="The Broad Institute Genome Sequencing Platform"/>
            <person name="Earl A."/>
            <person name="Ward D."/>
            <person name="Feldgarden M."/>
            <person name="Gevers D."/>
            <person name="Izard J."/>
            <person name="Blanton J.M."/>
            <person name="Baranova O.V."/>
            <person name="Dewhirst F.E."/>
            <person name="Young S.K."/>
            <person name="Zeng Q."/>
            <person name="Gargeya S."/>
            <person name="Fitzgerald M."/>
            <person name="Haas B."/>
            <person name="Abouelleil A."/>
            <person name="Alvarado L."/>
            <person name="Arachchi H.M."/>
            <person name="Berlin A."/>
            <person name="Brown A."/>
            <person name="Chapman S.B."/>
            <person name="Chen Z."/>
            <person name="Dunbar C."/>
            <person name="Freedman E."/>
            <person name="Gearin G."/>
            <person name="Gellesch M."/>
            <person name="Goldberg J."/>
            <person name="Griggs A."/>
            <person name="Gujja S."/>
            <person name="Heiman D."/>
            <person name="Howarth C."/>
            <person name="Larson L."/>
            <person name="Lui A."/>
            <person name="MacDonald P.J.P."/>
            <person name="Montmayeur A."/>
            <person name="Murphy C."/>
            <person name="Neiman D."/>
            <person name="Pearson M."/>
            <person name="Priest M."/>
            <person name="Roberts A."/>
            <person name="Saif S."/>
            <person name="Shea T."/>
            <person name="Shenoy N."/>
            <person name="Sisk P."/>
            <person name="Stolte C."/>
            <person name="Sykes S."/>
            <person name="Wortman J."/>
            <person name="Nusbaum C."/>
            <person name="Birren B."/>
        </authorList>
    </citation>
    <scope>NUCLEOTIDE SEQUENCE [LARGE SCALE GENOMIC DNA]</scope>
    <source>
        <strain evidence="18 19">ATCC 51276</strain>
    </source>
</reference>
<dbReference type="PATRIC" id="fig|679200.3.peg.417"/>
<evidence type="ECO:0000313" key="18">
    <source>
        <dbReference type="EMBL" id="EHI56529.1"/>
    </source>
</evidence>
<keyword evidence="15" id="KW-0175">Coiled coil</keyword>
<dbReference type="InterPro" id="IPR014017">
    <property type="entry name" value="DNA_helicase_UvrD-like_C"/>
</dbReference>
<comment type="catalytic activity">
    <reaction evidence="13">
        <text>ATP + H2O = ADP + phosphate + H(+)</text>
        <dbReference type="Rhea" id="RHEA:13065"/>
        <dbReference type="ChEBI" id="CHEBI:15377"/>
        <dbReference type="ChEBI" id="CHEBI:15378"/>
        <dbReference type="ChEBI" id="CHEBI:30616"/>
        <dbReference type="ChEBI" id="CHEBI:43474"/>
        <dbReference type="ChEBI" id="CHEBI:456216"/>
        <dbReference type="EC" id="5.6.2.4"/>
    </reaction>
</comment>
<keyword evidence="6" id="KW-0269">Exonuclease</keyword>
<dbReference type="InterPro" id="IPR011604">
    <property type="entry name" value="PDDEXK-like_dom_sf"/>
</dbReference>
<proteinExistence type="predicted"/>
<evidence type="ECO:0000256" key="3">
    <source>
        <dbReference type="ARBA" id="ARBA00022763"/>
    </source>
</evidence>
<dbReference type="GO" id="GO:0016887">
    <property type="term" value="F:ATP hydrolysis activity"/>
    <property type="evidence" value="ECO:0007669"/>
    <property type="project" value="RHEA"/>
</dbReference>
<dbReference type="InterPro" id="IPR014016">
    <property type="entry name" value="UvrD-like_ATP-bd"/>
</dbReference>
<evidence type="ECO:0000256" key="6">
    <source>
        <dbReference type="ARBA" id="ARBA00022839"/>
    </source>
</evidence>
<evidence type="ECO:0000256" key="15">
    <source>
        <dbReference type="SAM" id="Coils"/>
    </source>
</evidence>
<dbReference type="InterPro" id="IPR011335">
    <property type="entry name" value="Restrct_endonuc-II-like"/>
</dbReference>
<organism evidence="18 19">
    <name type="scientific">Johnsonella ignava ATCC 51276</name>
    <dbReference type="NCBI Taxonomy" id="679200"/>
    <lineage>
        <taxon>Bacteria</taxon>
        <taxon>Bacillati</taxon>
        <taxon>Bacillota</taxon>
        <taxon>Clostridia</taxon>
        <taxon>Lachnospirales</taxon>
        <taxon>Lachnospiraceae</taxon>
        <taxon>Johnsonella</taxon>
    </lineage>
</organism>
<dbReference type="eggNOG" id="COG1074">
    <property type="taxonomic scope" value="Bacteria"/>
</dbReference>
<dbReference type="Pfam" id="PF12705">
    <property type="entry name" value="PDDEXK_1"/>
    <property type="match status" value="1"/>
</dbReference>
<gene>
    <name evidence="18" type="ORF">HMPREF9333_00391</name>
</gene>
<dbReference type="SUPFAM" id="SSF52980">
    <property type="entry name" value="Restriction endonuclease-like"/>
    <property type="match status" value="1"/>
</dbReference>
<dbReference type="PROSITE" id="PS51217">
    <property type="entry name" value="UVRD_HELICASE_CTER"/>
    <property type="match status" value="1"/>
</dbReference>
<evidence type="ECO:0000256" key="5">
    <source>
        <dbReference type="ARBA" id="ARBA00022806"/>
    </source>
</evidence>
<dbReference type="HOGENOM" id="CLU_001114_3_1_9"/>
<keyword evidence="1" id="KW-0540">Nuclease</keyword>
<feature type="binding site" evidence="14">
    <location>
        <begin position="24"/>
        <end position="31"/>
    </location>
    <ligand>
        <name>ATP</name>
        <dbReference type="ChEBI" id="CHEBI:30616"/>
    </ligand>
</feature>
<dbReference type="GO" id="GO:0033202">
    <property type="term" value="C:DNA helicase complex"/>
    <property type="evidence" value="ECO:0007669"/>
    <property type="project" value="TreeGrafter"/>
</dbReference>
<dbReference type="GO" id="GO:0000725">
    <property type="term" value="P:recombinational repair"/>
    <property type="evidence" value="ECO:0007669"/>
    <property type="project" value="TreeGrafter"/>
</dbReference>
<dbReference type="GO" id="GO:0005524">
    <property type="term" value="F:ATP binding"/>
    <property type="evidence" value="ECO:0007669"/>
    <property type="project" value="UniProtKB-UniRule"/>
</dbReference>
<dbReference type="Gene3D" id="3.90.320.10">
    <property type="match status" value="1"/>
</dbReference>
<evidence type="ECO:0000256" key="4">
    <source>
        <dbReference type="ARBA" id="ARBA00022801"/>
    </source>
</evidence>
<evidence type="ECO:0000256" key="10">
    <source>
        <dbReference type="ARBA" id="ARBA00023235"/>
    </source>
</evidence>
<dbReference type="Proteomes" id="UP000003011">
    <property type="component" value="Unassembled WGS sequence"/>
</dbReference>
<comment type="caution">
    <text evidence="18">The sequence shown here is derived from an EMBL/GenBank/DDBJ whole genome shotgun (WGS) entry which is preliminary data.</text>
</comment>
<dbReference type="GO" id="GO:0043138">
    <property type="term" value="F:3'-5' DNA helicase activity"/>
    <property type="evidence" value="ECO:0007669"/>
    <property type="project" value="UniProtKB-EC"/>
</dbReference>
<keyword evidence="9" id="KW-0234">DNA repair</keyword>
<keyword evidence="4 14" id="KW-0378">Hydrolase</keyword>
<dbReference type="Gene3D" id="3.40.50.300">
    <property type="entry name" value="P-loop containing nucleotide triphosphate hydrolases"/>
    <property type="match status" value="4"/>
</dbReference>
<keyword evidence="10" id="KW-0413">Isomerase</keyword>
<dbReference type="GO" id="GO:0004527">
    <property type="term" value="F:exonuclease activity"/>
    <property type="evidence" value="ECO:0007669"/>
    <property type="project" value="UniProtKB-KW"/>
</dbReference>
<keyword evidence="3" id="KW-0227">DNA damage</keyword>
<dbReference type="InterPro" id="IPR038726">
    <property type="entry name" value="PDDEXK_AddAB-type"/>
</dbReference>
<dbReference type="RefSeq" id="WP_005539426.1">
    <property type="nucleotide sequence ID" value="NZ_JH378829.1"/>
</dbReference>
<dbReference type="PROSITE" id="PS51198">
    <property type="entry name" value="UVRD_HELICASE_ATP_BIND"/>
    <property type="match status" value="1"/>
</dbReference>
<dbReference type="PANTHER" id="PTHR11070">
    <property type="entry name" value="UVRD / RECB / PCRA DNA HELICASE FAMILY MEMBER"/>
    <property type="match status" value="1"/>
</dbReference>
<name>G5GFQ2_9FIRM</name>
<feature type="coiled-coil region" evidence="15">
    <location>
        <begin position="1020"/>
        <end position="1047"/>
    </location>
</feature>
<evidence type="ECO:0000256" key="14">
    <source>
        <dbReference type="PROSITE-ProRule" id="PRU00560"/>
    </source>
</evidence>
<dbReference type="SUPFAM" id="SSF52540">
    <property type="entry name" value="P-loop containing nucleoside triphosphate hydrolases"/>
    <property type="match status" value="1"/>
</dbReference>
<evidence type="ECO:0000256" key="7">
    <source>
        <dbReference type="ARBA" id="ARBA00022840"/>
    </source>
</evidence>
<evidence type="ECO:0000256" key="2">
    <source>
        <dbReference type="ARBA" id="ARBA00022741"/>
    </source>
</evidence>
<dbReference type="InterPro" id="IPR000212">
    <property type="entry name" value="DNA_helicase_UvrD/REP"/>
</dbReference>
<dbReference type="EC" id="5.6.2.4" evidence="12"/>
<evidence type="ECO:0000256" key="11">
    <source>
        <dbReference type="ARBA" id="ARBA00034617"/>
    </source>
</evidence>
<feature type="domain" description="UvrD-like helicase ATP-binding" evidence="16">
    <location>
        <begin position="3"/>
        <end position="508"/>
    </location>
</feature>
<feature type="domain" description="UvrD-like helicase C-terminal" evidence="17">
    <location>
        <begin position="559"/>
        <end position="868"/>
    </location>
</feature>
<protein>
    <recommendedName>
        <fullName evidence="12">DNA 3'-5' helicase</fullName>
        <ecNumber evidence="12">5.6.2.4</ecNumber>
    </recommendedName>
</protein>
<comment type="catalytic activity">
    <reaction evidence="11">
        <text>Couples ATP hydrolysis with the unwinding of duplex DNA by translocating in the 3'-5' direction.</text>
        <dbReference type="EC" id="5.6.2.4"/>
    </reaction>
</comment>
<dbReference type="Pfam" id="PF13361">
    <property type="entry name" value="UvrD_C"/>
    <property type="match status" value="1"/>
</dbReference>
<dbReference type="PANTHER" id="PTHR11070:SF48">
    <property type="entry name" value="ATP-DEPENDENT HELICASE_NUCLEASE SUBUNIT A"/>
    <property type="match status" value="1"/>
</dbReference>
<evidence type="ECO:0000259" key="16">
    <source>
        <dbReference type="PROSITE" id="PS51198"/>
    </source>
</evidence>
<sequence length="1313" mass="150967">MAANWTDEQRAAISVRDKKVLVAAGAGSGKTAVLTERVISRITDEKAPVDIDELLIMTFTRAAASEMRDRIFKRIEETISDYPYGSKMYERLRRQAVLVEYAKITTIDSFCLSVIREHIDMTPLDPSFRIADQGEINIIKDEVLSELMEEKYDSADEGYIRLVDSFAGAKSDVRIKEYIENLYSFASAKPWPQKWLKELLNSYKDGHDRKMWQDYIIERIKYIASDIEKKIVVAIDLCDKSEGLAGYKKTFEYESGLIKRLASVGDYEELQSALKDFDFPMIGRAGKDADPDLKNMAKSIRDDYKKIIKDNFIKNFLADIERLELEEKSQYAAADVLINLCIEYMDRLIESKVEKNVADFNDLEHFALDILYKDGKKSTAALEYALQFKEIYIDEYQDSNYVQEELVNAIENGNVFMVGDVKQSIYAFRQAKPELFNHKYNTYKRYVSRRDDLNTENYINGKSCNLRSVQQSSDLNTTSCIGSRETPCTKECAGKDILINLKKNFRSRGSVIDGINALFYKIMSSGLGGIDYDSESALYKGAKYEDIDDERGKTSIIPQLILYEEPSDIAGGEDFNDDFNDEGEKNQDVYEDYGHTNDILRGIELEAVMISKKIKSMISGEGEKPFLVRDSESGDYRRLKYSDIAILFRAVSGRAEIFVDALISEGIPAYAQTSAGYFDTLEVRVVLAMLQAIDNPYSEVELAAFLHSPVVGLCDNELAEIIYRYKSRMYEKKHIIMLYDACIYALNIEPESFNKDTVHKIKKALDMLSGYKEMSRYTKLSELLVHIYEETGYLDYVSVLEAGDIRRANLIMLVEKAAAYEETGLRGLFNFIRYIDNLKQYNTDYGEASLLGEFDNTVRIMSIHKSKGLEFPVCFIANMGKQFNFQETKSPIVIDSELGIACDYIDPQRRVKWSSIKKNVLKYRMKQQALGEEIRILYVAMSRAKEALIMTACVKDYEKVIEKYTHLINTDGHLSTADTGAASSFLDWLLMAQPYIKENIEIKCERYKQGKACENNYIKAENITERLHRLKEEFNKALINKNTEKSEYEYNDIKNLIEKPYKFNADIELCTKMNIMQIHELNKNTLSKKYEKTDYKIQSFNGPHFNKTAAKLSDVSDSKADEDYTLFLDDDSDENNSGFINKNNKAFDRGSAFHRIMEIMDYNYVSDIKSLNKFIEKMLKEGFISFYEKDNINITDVMNFISSDLGKLFKEALNNKTLKREKAFTMTVPANQLGVSSSDEPVLIQGIIDAYIEQSDSVILVDYKTDKADLQEELIERYSFQLEYYQKALEAALQKKVEKKYIWSCRLNKKIEL</sequence>
<evidence type="ECO:0000313" key="19">
    <source>
        <dbReference type="Proteomes" id="UP000003011"/>
    </source>
</evidence>
<evidence type="ECO:0000256" key="8">
    <source>
        <dbReference type="ARBA" id="ARBA00023125"/>
    </source>
</evidence>
<dbReference type="InterPro" id="IPR027417">
    <property type="entry name" value="P-loop_NTPase"/>
</dbReference>
<dbReference type="OrthoDB" id="9810135at2"/>
<evidence type="ECO:0000259" key="17">
    <source>
        <dbReference type="PROSITE" id="PS51217"/>
    </source>
</evidence>
<dbReference type="GO" id="GO:0003677">
    <property type="term" value="F:DNA binding"/>
    <property type="evidence" value="ECO:0007669"/>
    <property type="project" value="UniProtKB-KW"/>
</dbReference>
<keyword evidence="19" id="KW-1185">Reference proteome</keyword>